<dbReference type="GO" id="GO:0016787">
    <property type="term" value="F:hydrolase activity"/>
    <property type="evidence" value="ECO:0007669"/>
    <property type="project" value="UniProtKB-KW"/>
</dbReference>
<evidence type="ECO:0000256" key="1">
    <source>
        <dbReference type="ARBA" id="ARBA00010702"/>
    </source>
</evidence>
<keyword evidence="3" id="KW-0460">Magnesium</keyword>
<gene>
    <name evidence="4" type="ORF">SAMN00808754_1746</name>
</gene>
<dbReference type="STRING" id="698762.SAMN00808754_1746"/>
<name>A0A1W1VUN3_9FIRM</name>
<dbReference type="OrthoDB" id="9798107at2"/>
<accession>A0A1W1VUN3</accession>
<feature type="binding site" evidence="3">
    <location>
        <position position="268"/>
    </location>
    <ligand>
        <name>Mg(2+)</name>
        <dbReference type="ChEBI" id="CHEBI:18420"/>
        <label>1</label>
    </ligand>
</feature>
<dbReference type="InterPro" id="IPR005502">
    <property type="entry name" value="Ribosyl_crysJ1"/>
</dbReference>
<dbReference type="InterPro" id="IPR050792">
    <property type="entry name" value="ADP-ribosylglycohydrolase"/>
</dbReference>
<feature type="binding site" evidence="3">
    <location>
        <position position="57"/>
    </location>
    <ligand>
        <name>Mg(2+)</name>
        <dbReference type="ChEBI" id="CHEBI:18420"/>
        <label>1</label>
    </ligand>
</feature>
<keyword evidence="5" id="KW-1185">Reference proteome</keyword>
<organism evidence="4 5">
    <name type="scientific">Thermanaeromonas toyohensis ToBE</name>
    <dbReference type="NCBI Taxonomy" id="698762"/>
    <lineage>
        <taxon>Bacteria</taxon>
        <taxon>Bacillati</taxon>
        <taxon>Bacillota</taxon>
        <taxon>Clostridia</taxon>
        <taxon>Neomoorellales</taxon>
        <taxon>Neomoorellaceae</taxon>
        <taxon>Thermanaeromonas</taxon>
    </lineage>
</organism>
<comment type="cofactor">
    <cofactor evidence="3">
        <name>Mg(2+)</name>
        <dbReference type="ChEBI" id="CHEBI:18420"/>
    </cofactor>
    <text evidence="3">Binds 2 magnesium ions per subunit.</text>
</comment>
<evidence type="ECO:0000313" key="4">
    <source>
        <dbReference type="EMBL" id="SMB97036.1"/>
    </source>
</evidence>
<dbReference type="PANTHER" id="PTHR16222">
    <property type="entry name" value="ADP-RIBOSYLGLYCOHYDROLASE"/>
    <property type="match status" value="1"/>
</dbReference>
<feature type="binding site" evidence="3">
    <location>
        <position position="58"/>
    </location>
    <ligand>
        <name>Mg(2+)</name>
        <dbReference type="ChEBI" id="CHEBI:18420"/>
        <label>1</label>
    </ligand>
</feature>
<dbReference type="SUPFAM" id="SSF101478">
    <property type="entry name" value="ADP-ribosylglycohydrolase"/>
    <property type="match status" value="1"/>
</dbReference>
<feature type="binding site" evidence="3">
    <location>
        <position position="269"/>
    </location>
    <ligand>
        <name>Mg(2+)</name>
        <dbReference type="ChEBI" id="CHEBI:18420"/>
        <label>1</label>
    </ligand>
</feature>
<dbReference type="PANTHER" id="PTHR16222:SF24">
    <property type="entry name" value="ADP-RIBOSYLHYDROLASE ARH3"/>
    <property type="match status" value="1"/>
</dbReference>
<dbReference type="EMBL" id="LT838272">
    <property type="protein sequence ID" value="SMB97036.1"/>
    <property type="molecule type" value="Genomic_DNA"/>
</dbReference>
<keyword evidence="3" id="KW-0479">Metal-binding</keyword>
<dbReference type="GO" id="GO:0046872">
    <property type="term" value="F:metal ion binding"/>
    <property type="evidence" value="ECO:0007669"/>
    <property type="project" value="UniProtKB-KW"/>
</dbReference>
<protein>
    <submittedName>
        <fullName evidence="4">Poly(ADP-ribose) glycohydrolase ARH3</fullName>
    </submittedName>
</protein>
<keyword evidence="2 4" id="KW-0378">Hydrolase</keyword>
<feature type="binding site" evidence="3">
    <location>
        <position position="59"/>
    </location>
    <ligand>
        <name>Mg(2+)</name>
        <dbReference type="ChEBI" id="CHEBI:18420"/>
        <label>1</label>
    </ligand>
</feature>
<evidence type="ECO:0000256" key="2">
    <source>
        <dbReference type="ARBA" id="ARBA00022801"/>
    </source>
</evidence>
<reference evidence="4 5" key="1">
    <citation type="submission" date="2017-04" db="EMBL/GenBank/DDBJ databases">
        <authorList>
            <person name="Afonso C.L."/>
            <person name="Miller P.J."/>
            <person name="Scott M.A."/>
            <person name="Spackman E."/>
            <person name="Goraichik I."/>
            <person name="Dimitrov K.M."/>
            <person name="Suarez D.L."/>
            <person name="Swayne D.E."/>
        </authorList>
    </citation>
    <scope>NUCLEOTIDE SEQUENCE [LARGE SCALE GENOMIC DNA]</scope>
    <source>
        <strain evidence="4 5">ToBE</strain>
    </source>
</reference>
<dbReference type="AlphaFoldDB" id="A0A1W1VUN3"/>
<sequence length="320" mass="34780">MPFQPGSRDRVIGAFLGTFVGDALGMPVEGWTAEEICAHYGEVREMLPGRLRAGTYTDDTEMMIGLAESLLRCQGIDGDDLARTFCRNFNTRRGYGPGTAAVLDLISQGKPWEEASQMVFPGGSYGNGAAMRVAPVACFYAREPAQLRRAAIVSARVTHAHPLAMEGAALQAYAISLSLSSTGPIDAFKFVEKLRDFLSPEGEEYRKKLGCVEELLRSTPSRDEVIARLGNDSRATHSVCTAIYAFLRHLESFEEALVYAVNLGGDTDTIGAMTGAISGAYHGKDGIPPRWLDKLENGSKGRRYVEELAAELWKVVYLAG</sequence>
<dbReference type="Pfam" id="PF03747">
    <property type="entry name" value="ADP_ribosyl_GH"/>
    <property type="match status" value="1"/>
</dbReference>
<dbReference type="Proteomes" id="UP000192569">
    <property type="component" value="Chromosome I"/>
</dbReference>
<proteinExistence type="inferred from homology"/>
<dbReference type="InterPro" id="IPR036705">
    <property type="entry name" value="Ribosyl_crysJ1_sf"/>
</dbReference>
<evidence type="ECO:0000313" key="5">
    <source>
        <dbReference type="Proteomes" id="UP000192569"/>
    </source>
</evidence>
<dbReference type="RefSeq" id="WP_084665350.1">
    <property type="nucleotide sequence ID" value="NZ_LT838272.1"/>
</dbReference>
<dbReference type="Gene3D" id="1.10.4080.10">
    <property type="entry name" value="ADP-ribosylation/Crystallin J1"/>
    <property type="match status" value="1"/>
</dbReference>
<comment type="similarity">
    <text evidence="1">Belongs to the ADP-ribosylglycohydrolase family.</text>
</comment>
<evidence type="ECO:0000256" key="3">
    <source>
        <dbReference type="PIRSR" id="PIRSR605502-1"/>
    </source>
</evidence>
<feature type="binding site" evidence="3">
    <location>
        <position position="266"/>
    </location>
    <ligand>
        <name>Mg(2+)</name>
        <dbReference type="ChEBI" id="CHEBI:18420"/>
        <label>1</label>
    </ligand>
</feature>